<dbReference type="InterPro" id="IPR012340">
    <property type="entry name" value="NA-bd_OB-fold"/>
</dbReference>
<organism evidence="1 2">
    <name type="scientific">Lactuca sativa</name>
    <name type="common">Garden lettuce</name>
    <dbReference type="NCBI Taxonomy" id="4236"/>
    <lineage>
        <taxon>Eukaryota</taxon>
        <taxon>Viridiplantae</taxon>
        <taxon>Streptophyta</taxon>
        <taxon>Embryophyta</taxon>
        <taxon>Tracheophyta</taxon>
        <taxon>Spermatophyta</taxon>
        <taxon>Magnoliopsida</taxon>
        <taxon>eudicotyledons</taxon>
        <taxon>Gunneridae</taxon>
        <taxon>Pentapetalae</taxon>
        <taxon>asterids</taxon>
        <taxon>campanulids</taxon>
        <taxon>Asterales</taxon>
        <taxon>Asteraceae</taxon>
        <taxon>Cichorioideae</taxon>
        <taxon>Cichorieae</taxon>
        <taxon>Lactucinae</taxon>
        <taxon>Lactuca</taxon>
    </lineage>
</organism>
<dbReference type="Gene3D" id="2.40.50.140">
    <property type="entry name" value="Nucleic acid-binding proteins"/>
    <property type="match status" value="1"/>
</dbReference>
<keyword evidence="2" id="KW-1185">Reference proteome</keyword>
<accession>A0A9R1WBG9</accession>
<dbReference type="Gramene" id="rna-gnl|WGS:NBSK|LSAT_0X31681_mrna">
    <property type="protein sequence ID" value="cds-PLY97015.1"/>
    <property type="gene ID" value="gene-LSAT_0X31681"/>
</dbReference>
<evidence type="ECO:0000313" key="2">
    <source>
        <dbReference type="Proteomes" id="UP000235145"/>
    </source>
</evidence>
<dbReference type="EMBL" id="NBSK02000002">
    <property type="protein sequence ID" value="KAJ0220664.1"/>
    <property type="molecule type" value="Genomic_DNA"/>
</dbReference>
<protein>
    <recommendedName>
        <fullName evidence="3">Replication factor A C-terminal domain-containing protein</fullName>
    </recommendedName>
</protein>
<dbReference type="AlphaFoldDB" id="A0A9R1WBG9"/>
<dbReference type="Proteomes" id="UP000235145">
    <property type="component" value="Unassembled WGS sequence"/>
</dbReference>
<comment type="caution">
    <text evidence="1">The sequence shown here is derived from an EMBL/GenBank/DDBJ whole genome shotgun (WGS) entry which is preliminary data.</text>
</comment>
<reference evidence="1 2" key="1">
    <citation type="journal article" date="2017" name="Nat. Commun.">
        <title>Genome assembly with in vitro proximity ligation data and whole-genome triplication in lettuce.</title>
        <authorList>
            <person name="Reyes-Chin-Wo S."/>
            <person name="Wang Z."/>
            <person name="Yang X."/>
            <person name="Kozik A."/>
            <person name="Arikit S."/>
            <person name="Song C."/>
            <person name="Xia L."/>
            <person name="Froenicke L."/>
            <person name="Lavelle D.O."/>
            <person name="Truco M.J."/>
            <person name="Xia R."/>
            <person name="Zhu S."/>
            <person name="Xu C."/>
            <person name="Xu H."/>
            <person name="Xu X."/>
            <person name="Cox K."/>
            <person name="Korf I."/>
            <person name="Meyers B.C."/>
            <person name="Michelmore R.W."/>
        </authorList>
    </citation>
    <scope>NUCLEOTIDE SEQUENCE [LARGE SCALE GENOMIC DNA]</scope>
    <source>
        <strain evidence="2">cv. Salinas</strain>
        <tissue evidence="1">Seedlings</tissue>
    </source>
</reference>
<proteinExistence type="predicted"/>
<name>A0A9R1WBG9_LACSA</name>
<evidence type="ECO:0008006" key="3">
    <source>
        <dbReference type="Google" id="ProtNLM"/>
    </source>
</evidence>
<sequence>MTHNSDNEIIIDKLANIDASRESWNVRFEVVMIWKQTYKNNSNMVNSLAMILMEQELTKNGDDNDGEPFNCDGCGGVSDVDDKLRVVIRVQDETGSASFVLFDRHAKDVIHRENHWLMEKIANISKFNLQNNYHAYTIHKMTDDELVVGVIFKHSLVYEEDNIHSDGTPMYKSIKENSVSVEGDNINGVDLDVVTPTTTSLKRPIEIVTTTKLFECSSSKDGVAPDTLKIPKIKS</sequence>
<evidence type="ECO:0000313" key="1">
    <source>
        <dbReference type="EMBL" id="KAJ0220664.1"/>
    </source>
</evidence>
<gene>
    <name evidence="1" type="ORF">LSAT_V11C200056600</name>
</gene>